<evidence type="ECO:0000313" key="1">
    <source>
        <dbReference type="EMBL" id="MFC6165862.1"/>
    </source>
</evidence>
<proteinExistence type="predicted"/>
<dbReference type="RefSeq" id="WP_137639672.1">
    <property type="nucleotide sequence ID" value="NZ_BJDK01000008.1"/>
</dbReference>
<protein>
    <submittedName>
        <fullName evidence="1">Uncharacterized protein</fullName>
    </submittedName>
</protein>
<accession>A0ABW1RB49</accession>
<reference evidence="2" key="1">
    <citation type="journal article" date="2019" name="Int. J. Syst. Evol. Microbiol.">
        <title>The Global Catalogue of Microorganisms (GCM) 10K type strain sequencing project: providing services to taxonomists for standard genome sequencing and annotation.</title>
        <authorList>
            <consortium name="The Broad Institute Genomics Platform"/>
            <consortium name="The Broad Institute Genome Sequencing Center for Infectious Disease"/>
            <person name="Wu L."/>
            <person name="Ma J."/>
        </authorList>
    </citation>
    <scope>NUCLEOTIDE SEQUENCE [LARGE SCALE GENOMIC DNA]</scope>
    <source>
        <strain evidence="2">CCM 8932</strain>
    </source>
</reference>
<organism evidence="1 2">
    <name type="scientific">Lactiplantibacillus dongliensis</name>
    <dbReference type="NCBI Taxonomy" id="2559919"/>
    <lineage>
        <taxon>Bacteria</taxon>
        <taxon>Bacillati</taxon>
        <taxon>Bacillota</taxon>
        <taxon>Bacilli</taxon>
        <taxon>Lactobacillales</taxon>
        <taxon>Lactobacillaceae</taxon>
        <taxon>Lactiplantibacillus</taxon>
    </lineage>
</organism>
<name>A0ABW1RB49_9LACO</name>
<sequence length="112" mass="12053">MASFWQTLFHHEAASAPADQPAVTPTVPAEPAEEWVTVPKYLEVDPHDHLIPSLVAASVTATAVPDSQLVLKKLYVQNPEAQLVSVIASSCALATGDGQFVVKSVRKRVDQH</sequence>
<keyword evidence="2" id="KW-1185">Reference proteome</keyword>
<comment type="caution">
    <text evidence="1">The sequence shown here is derived from an EMBL/GenBank/DDBJ whole genome shotgun (WGS) entry which is preliminary data.</text>
</comment>
<gene>
    <name evidence="1" type="ORF">ACFP3T_14455</name>
</gene>
<evidence type="ECO:0000313" key="2">
    <source>
        <dbReference type="Proteomes" id="UP001596253"/>
    </source>
</evidence>
<dbReference type="EMBL" id="JBHSSD010000061">
    <property type="protein sequence ID" value="MFC6165862.1"/>
    <property type="molecule type" value="Genomic_DNA"/>
</dbReference>
<dbReference type="Proteomes" id="UP001596253">
    <property type="component" value="Unassembled WGS sequence"/>
</dbReference>